<feature type="transmembrane region" description="Helical" evidence="1">
    <location>
        <begin position="28"/>
        <end position="49"/>
    </location>
</feature>
<dbReference type="AlphaFoldDB" id="A0A8J6N146"/>
<reference evidence="2 3" key="1">
    <citation type="submission" date="2020-08" db="EMBL/GenBank/DDBJ databases">
        <title>Bridging the membrane lipid divide: bacteria of the FCB group superphylum have the potential to synthesize archaeal ether lipids.</title>
        <authorList>
            <person name="Villanueva L."/>
            <person name="Von Meijenfeldt F.A.B."/>
            <person name="Westbye A.B."/>
            <person name="Yadav S."/>
            <person name="Hopmans E.C."/>
            <person name="Dutilh B.E."/>
            <person name="Sinninghe Damste J.S."/>
        </authorList>
    </citation>
    <scope>NUCLEOTIDE SEQUENCE [LARGE SCALE GENOMIC DNA]</scope>
    <source>
        <strain evidence="2">NIOZ-UU27</strain>
    </source>
</reference>
<feature type="transmembrane region" description="Helical" evidence="1">
    <location>
        <begin position="94"/>
        <end position="116"/>
    </location>
</feature>
<evidence type="ECO:0000313" key="3">
    <source>
        <dbReference type="Proteomes" id="UP000650524"/>
    </source>
</evidence>
<feature type="transmembrane region" description="Helical" evidence="1">
    <location>
        <begin position="61"/>
        <end position="82"/>
    </location>
</feature>
<protein>
    <submittedName>
        <fullName evidence="2">Uncharacterized protein</fullName>
    </submittedName>
</protein>
<organism evidence="2 3">
    <name type="scientific">Candidatus Desulfacyla euxinica</name>
    <dbReference type="NCBI Taxonomy" id="2841693"/>
    <lineage>
        <taxon>Bacteria</taxon>
        <taxon>Deltaproteobacteria</taxon>
        <taxon>Candidatus Desulfacyla</taxon>
    </lineage>
</organism>
<keyword evidence="1" id="KW-0812">Transmembrane</keyword>
<evidence type="ECO:0000313" key="2">
    <source>
        <dbReference type="EMBL" id="MBC8178393.1"/>
    </source>
</evidence>
<keyword evidence="1" id="KW-1133">Transmembrane helix</keyword>
<name>A0A8J6N146_9DELT</name>
<dbReference type="Proteomes" id="UP000650524">
    <property type="component" value="Unassembled WGS sequence"/>
</dbReference>
<keyword evidence="1" id="KW-0472">Membrane</keyword>
<dbReference type="EMBL" id="JACNJD010000278">
    <property type="protein sequence ID" value="MBC8178393.1"/>
    <property type="molecule type" value="Genomic_DNA"/>
</dbReference>
<comment type="caution">
    <text evidence="2">The sequence shown here is derived from an EMBL/GenBank/DDBJ whole genome shotgun (WGS) entry which is preliminary data.</text>
</comment>
<evidence type="ECO:0000256" key="1">
    <source>
        <dbReference type="SAM" id="Phobius"/>
    </source>
</evidence>
<proteinExistence type="predicted"/>
<gene>
    <name evidence="2" type="ORF">H8E19_13385</name>
</gene>
<sequence>MGKLSCMNVSGVEADLMALSGSQKPNSLAIAGFLAPFVAAGITGLLLLGLGEDLKPFKVSIVYLTITPLILLTGFVLSLKSIPLVEELGDKDYAYSGLILNILFLIVYVTSLIYFFSPQN</sequence>
<accession>A0A8J6N146</accession>